<dbReference type="GO" id="GO:0016567">
    <property type="term" value="P:protein ubiquitination"/>
    <property type="evidence" value="ECO:0007669"/>
    <property type="project" value="UniProtKB-UniPathway"/>
</dbReference>
<evidence type="ECO:0000256" key="1">
    <source>
        <dbReference type="ARBA" id="ARBA00002668"/>
    </source>
</evidence>
<sequence length="355" mass="39883">MGRFRPIAHSAFLRHFVPNLNLHWISFFSGTPLLIPSTEIVSEDCKIYGIPLKNHLVFMLSSFKAIILPQPQIKPVQLVIAKDIFVSAIRIAMSIDGSCLPFGDVLRTSAQEQVDYMLSKDKDTLIVMADDEVKSVVRTGVYNTINSFEKDLASLLLVPSLELGTADNNDRIMRKLSDLEWMCNVLPKMDLMKNLVSDWAAISNQILRIVEDKKLDQVMWGLKIKLIEVTCKVLEAVGYGGVILPAACRVQLLKSWFPYIRKMKPLLDSKGTEENGFPYKMDQDLCQAIEGAIVSLVLTLPSNDQADILADWIRSREIGYPDLSEAFEVWCYRTKSAKRRLVEGLDGNSDAVISA</sequence>
<evidence type="ECO:0000313" key="6">
    <source>
        <dbReference type="Proteomes" id="UP000289738"/>
    </source>
</evidence>
<evidence type="ECO:0000256" key="2">
    <source>
        <dbReference type="ARBA" id="ARBA00004906"/>
    </source>
</evidence>
<dbReference type="STRING" id="3818.A0A445B1D1"/>
<name>A0A445B1D1_ARAHY</name>
<evidence type="ECO:0000256" key="3">
    <source>
        <dbReference type="ARBA" id="ARBA00022786"/>
    </source>
</evidence>
<dbReference type="InterPro" id="IPR038920">
    <property type="entry name" value="At3g05675-like"/>
</dbReference>
<comment type="caution">
    <text evidence="5">The sequence shown here is derived from an EMBL/GenBank/DDBJ whole genome shotgun (WGS) entry which is preliminary data.</text>
</comment>
<keyword evidence="3" id="KW-0833">Ubl conjugation pathway</keyword>
<protein>
    <recommendedName>
        <fullName evidence="4">At3g05675-like ankyrin-like domain-containing protein</fullName>
    </recommendedName>
</protein>
<feature type="domain" description="At3g05675-like ankyrin-like" evidence="4">
    <location>
        <begin position="167"/>
        <end position="334"/>
    </location>
</feature>
<dbReference type="Pfam" id="PF25553">
    <property type="entry name" value="BTB-POZ_ANK-like"/>
    <property type="match status" value="1"/>
</dbReference>
<accession>A0A445B1D1</accession>
<dbReference type="UniPathway" id="UPA00143"/>
<evidence type="ECO:0000259" key="4">
    <source>
        <dbReference type="Pfam" id="PF25553"/>
    </source>
</evidence>
<organism evidence="5 6">
    <name type="scientific">Arachis hypogaea</name>
    <name type="common">Peanut</name>
    <dbReference type="NCBI Taxonomy" id="3818"/>
    <lineage>
        <taxon>Eukaryota</taxon>
        <taxon>Viridiplantae</taxon>
        <taxon>Streptophyta</taxon>
        <taxon>Embryophyta</taxon>
        <taxon>Tracheophyta</taxon>
        <taxon>Spermatophyta</taxon>
        <taxon>Magnoliopsida</taxon>
        <taxon>eudicotyledons</taxon>
        <taxon>Gunneridae</taxon>
        <taxon>Pentapetalae</taxon>
        <taxon>rosids</taxon>
        <taxon>fabids</taxon>
        <taxon>Fabales</taxon>
        <taxon>Fabaceae</taxon>
        <taxon>Papilionoideae</taxon>
        <taxon>50 kb inversion clade</taxon>
        <taxon>dalbergioids sensu lato</taxon>
        <taxon>Dalbergieae</taxon>
        <taxon>Pterocarpus clade</taxon>
        <taxon>Arachis</taxon>
    </lineage>
</organism>
<comment type="function">
    <text evidence="1">May act as a substrate-specific adapter of an E3 ubiquitin-protein ligase complex (CUL3-RBX1-BTB) which mediates the ubiquitination and subsequent proteasomal degradation of target proteins.</text>
</comment>
<comment type="pathway">
    <text evidence="2">Protein modification; protein ubiquitination.</text>
</comment>
<dbReference type="InterPro" id="IPR058039">
    <property type="entry name" value="At3g05675-like_ankyrin"/>
</dbReference>
<dbReference type="Proteomes" id="UP000289738">
    <property type="component" value="Chromosome A10"/>
</dbReference>
<dbReference type="AlphaFoldDB" id="A0A445B1D1"/>
<dbReference type="PANTHER" id="PTHR31060">
    <property type="entry name" value="OSJNBA0011J08.25 PROTEIN-RELATED"/>
    <property type="match status" value="1"/>
</dbReference>
<dbReference type="PANTHER" id="PTHR31060:SF7">
    <property type="entry name" value="OS06G0129200 PROTEIN"/>
    <property type="match status" value="1"/>
</dbReference>
<keyword evidence="6" id="KW-1185">Reference proteome</keyword>
<dbReference type="EMBL" id="SDMP01000010">
    <property type="protein sequence ID" value="RYR32494.1"/>
    <property type="molecule type" value="Genomic_DNA"/>
</dbReference>
<reference evidence="5 6" key="1">
    <citation type="submission" date="2019-01" db="EMBL/GenBank/DDBJ databases">
        <title>Sequencing of cultivated peanut Arachis hypogaea provides insights into genome evolution and oil improvement.</title>
        <authorList>
            <person name="Chen X."/>
        </authorList>
    </citation>
    <scope>NUCLEOTIDE SEQUENCE [LARGE SCALE GENOMIC DNA]</scope>
    <source>
        <strain evidence="6">cv. Fuhuasheng</strain>
        <tissue evidence="5">Leaves</tissue>
    </source>
</reference>
<evidence type="ECO:0000313" key="5">
    <source>
        <dbReference type="EMBL" id="RYR32494.1"/>
    </source>
</evidence>
<proteinExistence type="predicted"/>
<gene>
    <name evidence="5" type="ORF">Ahy_A10g047049</name>
</gene>